<keyword evidence="2" id="KW-1185">Reference proteome</keyword>
<organism evidence="1 2">
    <name type="scientific">Bauldia litoralis</name>
    <dbReference type="NCBI Taxonomy" id="665467"/>
    <lineage>
        <taxon>Bacteria</taxon>
        <taxon>Pseudomonadati</taxon>
        <taxon>Pseudomonadota</taxon>
        <taxon>Alphaproteobacteria</taxon>
        <taxon>Hyphomicrobiales</taxon>
        <taxon>Kaistiaceae</taxon>
        <taxon>Bauldia</taxon>
    </lineage>
</organism>
<reference evidence="1 2" key="1">
    <citation type="submission" date="2016-10" db="EMBL/GenBank/DDBJ databases">
        <authorList>
            <person name="de Groot N.N."/>
        </authorList>
    </citation>
    <scope>NUCLEOTIDE SEQUENCE [LARGE SCALE GENOMIC DNA]</scope>
    <source>
        <strain evidence="1 2">ATCC 35022</strain>
    </source>
</reference>
<dbReference type="RefSeq" id="WP_139167801.1">
    <property type="nucleotide sequence ID" value="NZ_FMXQ01000004.1"/>
</dbReference>
<dbReference type="AlphaFoldDB" id="A0A1G6C6F6"/>
<evidence type="ECO:0000313" key="2">
    <source>
        <dbReference type="Proteomes" id="UP000199071"/>
    </source>
</evidence>
<evidence type="ECO:0000313" key="1">
    <source>
        <dbReference type="EMBL" id="SDB28401.1"/>
    </source>
</evidence>
<dbReference type="EMBL" id="FMXQ01000004">
    <property type="protein sequence ID" value="SDB28401.1"/>
    <property type="molecule type" value="Genomic_DNA"/>
</dbReference>
<gene>
    <name evidence="1" type="ORF">SAMN02982931_02112</name>
</gene>
<protein>
    <submittedName>
        <fullName evidence="1">Uncharacterized protein</fullName>
    </submittedName>
</protein>
<sequence>MRQTAVAGAATANMEPGFRLDPFAMPVRQTSLPDSPAFILDRQRAVVRRPLGGHQATMTVPVSAYAGVSVRIEPVGTAGNIRVVVELMHDDPALTLPLVVASAPEDAAADWIAWGRALNLPLLVVESDGTVRMTAARMGGLTVSKVTPRRNRSLFRGRRSRAIRRRKAGRADGLDVLAGREIIARD</sequence>
<dbReference type="Pfam" id="PF19596">
    <property type="entry name" value="DUF6101"/>
    <property type="match status" value="1"/>
</dbReference>
<dbReference type="OrthoDB" id="8449893at2"/>
<dbReference type="STRING" id="665467.SAMN02982931_02112"/>
<dbReference type="InterPro" id="IPR046083">
    <property type="entry name" value="DUF6101"/>
</dbReference>
<name>A0A1G6C6F6_9HYPH</name>
<accession>A0A1G6C6F6</accession>
<proteinExistence type="predicted"/>
<dbReference type="Proteomes" id="UP000199071">
    <property type="component" value="Unassembled WGS sequence"/>
</dbReference>